<organism evidence="3 4">
    <name type="scientific">Stieleria marina</name>
    <dbReference type="NCBI Taxonomy" id="1930275"/>
    <lineage>
        <taxon>Bacteria</taxon>
        <taxon>Pseudomonadati</taxon>
        <taxon>Planctomycetota</taxon>
        <taxon>Planctomycetia</taxon>
        <taxon>Pirellulales</taxon>
        <taxon>Pirellulaceae</taxon>
        <taxon>Stieleria</taxon>
    </lineage>
</organism>
<dbReference type="AlphaFoldDB" id="A0A517NZS4"/>
<dbReference type="OrthoDB" id="282552at2"/>
<protein>
    <submittedName>
        <fullName evidence="3">Uncharacterized protein</fullName>
    </submittedName>
</protein>
<reference evidence="3 4" key="1">
    <citation type="submission" date="2019-02" db="EMBL/GenBank/DDBJ databases">
        <title>Deep-cultivation of Planctomycetes and their phenomic and genomic characterization uncovers novel biology.</title>
        <authorList>
            <person name="Wiegand S."/>
            <person name="Jogler M."/>
            <person name="Boedeker C."/>
            <person name="Pinto D."/>
            <person name="Vollmers J."/>
            <person name="Rivas-Marin E."/>
            <person name="Kohn T."/>
            <person name="Peeters S.H."/>
            <person name="Heuer A."/>
            <person name="Rast P."/>
            <person name="Oberbeckmann S."/>
            <person name="Bunk B."/>
            <person name="Jeske O."/>
            <person name="Meyerdierks A."/>
            <person name="Storesund J.E."/>
            <person name="Kallscheuer N."/>
            <person name="Luecker S."/>
            <person name="Lage O.M."/>
            <person name="Pohl T."/>
            <person name="Merkel B.J."/>
            <person name="Hornburger P."/>
            <person name="Mueller R.-W."/>
            <person name="Bruemmer F."/>
            <person name="Labrenz M."/>
            <person name="Spormann A.M."/>
            <person name="Op den Camp H."/>
            <person name="Overmann J."/>
            <person name="Amann R."/>
            <person name="Jetten M.S.M."/>
            <person name="Mascher T."/>
            <person name="Medema M.H."/>
            <person name="Devos D.P."/>
            <person name="Kaster A.-K."/>
            <person name="Ovreas L."/>
            <person name="Rohde M."/>
            <person name="Galperin M.Y."/>
            <person name="Jogler C."/>
        </authorList>
    </citation>
    <scope>NUCLEOTIDE SEQUENCE [LARGE SCALE GENOMIC DNA]</scope>
    <source>
        <strain evidence="3 4">K23_9</strain>
    </source>
</reference>
<sequence>MSSYEQEPLSPMFRIDVSAEAEPEQAQVSEEETTADLLRQLVVGQQKQNQLLEQLAQQNAAMQQQRSNELQQWKSANPDLSRACRQAAETLSKVQTQFLDNLTEEIQYNEENLIEGEFMMNEFVDRFGPRLAHLNGVLQVLAQLGTGEAAGNQ</sequence>
<dbReference type="Proteomes" id="UP000319817">
    <property type="component" value="Chromosome"/>
</dbReference>
<keyword evidence="1" id="KW-0175">Coiled coil</keyword>
<gene>
    <name evidence="3" type="ORF">K239x_46370</name>
</gene>
<feature type="region of interest" description="Disordered" evidence="2">
    <location>
        <begin position="1"/>
        <end position="29"/>
    </location>
</feature>
<proteinExistence type="predicted"/>
<dbReference type="EMBL" id="CP036526">
    <property type="protein sequence ID" value="QDT12626.1"/>
    <property type="molecule type" value="Genomic_DNA"/>
</dbReference>
<evidence type="ECO:0000313" key="4">
    <source>
        <dbReference type="Proteomes" id="UP000319817"/>
    </source>
</evidence>
<dbReference type="RefSeq" id="WP_145420497.1">
    <property type="nucleotide sequence ID" value="NZ_CP036526.1"/>
</dbReference>
<accession>A0A517NZS4</accession>
<name>A0A517NZS4_9BACT</name>
<evidence type="ECO:0000256" key="2">
    <source>
        <dbReference type="SAM" id="MobiDB-lite"/>
    </source>
</evidence>
<evidence type="ECO:0000256" key="1">
    <source>
        <dbReference type="SAM" id="Coils"/>
    </source>
</evidence>
<keyword evidence="4" id="KW-1185">Reference proteome</keyword>
<evidence type="ECO:0000313" key="3">
    <source>
        <dbReference type="EMBL" id="QDT12626.1"/>
    </source>
</evidence>
<feature type="coiled-coil region" evidence="1">
    <location>
        <begin position="45"/>
        <end position="72"/>
    </location>
</feature>
<feature type="compositionally biased region" description="Acidic residues" evidence="2">
    <location>
        <begin position="19"/>
        <end position="29"/>
    </location>
</feature>